<evidence type="ECO:0000256" key="3">
    <source>
        <dbReference type="ARBA" id="ARBA00014604"/>
    </source>
</evidence>
<proteinExistence type="inferred from homology"/>
<keyword evidence="10" id="KW-1185">Reference proteome</keyword>
<evidence type="ECO:0000313" key="10">
    <source>
        <dbReference type="Proteomes" id="UP000504618"/>
    </source>
</evidence>
<protein>
    <recommendedName>
        <fullName evidence="3">Transmembrane protein 186</fullName>
    </recommendedName>
</protein>
<dbReference type="Proteomes" id="UP000504618">
    <property type="component" value="Unplaced"/>
</dbReference>
<gene>
    <name evidence="11" type="primary">LOC112459208</name>
</gene>
<feature type="transmembrane region" description="Helical" evidence="9">
    <location>
        <begin position="80"/>
        <end position="100"/>
    </location>
</feature>
<keyword evidence="5" id="KW-0999">Mitochondrion inner membrane</keyword>
<keyword evidence="8 9" id="KW-0472">Membrane</keyword>
<dbReference type="RefSeq" id="XP_024878996.1">
    <property type="nucleotide sequence ID" value="XM_025023228.1"/>
</dbReference>
<sequence length="210" mass="23992">MYPRLLLNLYKRSLHRASNSIRLNSLNIKTLSHAATKKESEEKQHAKVVSERFPDYKIIYIFPFVKQVCGINVVKRRVTIFAAAATPVIIGLHLAGILPLDLTVVTITTGAIMTLWLHTLGLLCNNLVGYVYLKLDEKKVILSYIDYWGKRIDLETPLDEIFPMSDNPISITDSLYRKIVFASQKPNLKINMKFGRIVDVENFRYVLGII</sequence>
<evidence type="ECO:0000256" key="6">
    <source>
        <dbReference type="ARBA" id="ARBA00022989"/>
    </source>
</evidence>
<keyword evidence="6 9" id="KW-1133">Transmembrane helix</keyword>
<reference evidence="11" key="1">
    <citation type="submission" date="2025-08" db="UniProtKB">
        <authorList>
            <consortium name="RefSeq"/>
        </authorList>
    </citation>
    <scope>IDENTIFICATION</scope>
    <source>
        <tissue evidence="11">Whole body</tissue>
    </source>
</reference>
<keyword evidence="7" id="KW-0496">Mitochondrion</keyword>
<feature type="transmembrane region" description="Helical" evidence="9">
    <location>
        <begin position="112"/>
        <end position="133"/>
    </location>
</feature>
<evidence type="ECO:0000256" key="1">
    <source>
        <dbReference type="ARBA" id="ARBA00004448"/>
    </source>
</evidence>
<dbReference type="InterPro" id="IPR026571">
    <property type="entry name" value="Tmem186"/>
</dbReference>
<evidence type="ECO:0000256" key="4">
    <source>
        <dbReference type="ARBA" id="ARBA00022692"/>
    </source>
</evidence>
<organism evidence="10 11">
    <name type="scientific">Temnothorax curvispinosus</name>
    <dbReference type="NCBI Taxonomy" id="300111"/>
    <lineage>
        <taxon>Eukaryota</taxon>
        <taxon>Metazoa</taxon>
        <taxon>Ecdysozoa</taxon>
        <taxon>Arthropoda</taxon>
        <taxon>Hexapoda</taxon>
        <taxon>Insecta</taxon>
        <taxon>Pterygota</taxon>
        <taxon>Neoptera</taxon>
        <taxon>Endopterygota</taxon>
        <taxon>Hymenoptera</taxon>
        <taxon>Apocrita</taxon>
        <taxon>Aculeata</taxon>
        <taxon>Formicoidea</taxon>
        <taxon>Formicidae</taxon>
        <taxon>Myrmicinae</taxon>
        <taxon>Temnothorax</taxon>
    </lineage>
</organism>
<evidence type="ECO:0000256" key="7">
    <source>
        <dbReference type="ARBA" id="ARBA00023128"/>
    </source>
</evidence>
<name>A0A6J1QCC8_9HYME</name>
<dbReference type="PANTHER" id="PTHR13603">
    <property type="entry name" value="TRANSMEMBRANE PROTEIN 186"/>
    <property type="match status" value="1"/>
</dbReference>
<evidence type="ECO:0000256" key="2">
    <source>
        <dbReference type="ARBA" id="ARBA00007020"/>
    </source>
</evidence>
<dbReference type="GO" id="GO:0005743">
    <property type="term" value="C:mitochondrial inner membrane"/>
    <property type="evidence" value="ECO:0007669"/>
    <property type="project" value="UniProtKB-SubCell"/>
</dbReference>
<evidence type="ECO:0000256" key="8">
    <source>
        <dbReference type="ARBA" id="ARBA00023136"/>
    </source>
</evidence>
<dbReference type="GeneID" id="112459208"/>
<dbReference type="AlphaFoldDB" id="A0A6J1QCC8"/>
<evidence type="ECO:0000313" key="11">
    <source>
        <dbReference type="RefSeq" id="XP_024878996.1"/>
    </source>
</evidence>
<evidence type="ECO:0000256" key="9">
    <source>
        <dbReference type="SAM" id="Phobius"/>
    </source>
</evidence>
<accession>A0A6J1QCC8</accession>
<keyword evidence="4 9" id="KW-0812">Transmembrane</keyword>
<dbReference type="PANTHER" id="PTHR13603:SF1">
    <property type="entry name" value="TRANSMEMBRANE PROTEIN 186"/>
    <property type="match status" value="1"/>
</dbReference>
<dbReference type="OrthoDB" id="6147888at2759"/>
<evidence type="ECO:0000256" key="5">
    <source>
        <dbReference type="ARBA" id="ARBA00022792"/>
    </source>
</evidence>
<comment type="similarity">
    <text evidence="2">Belongs to the TMEM186 family.</text>
</comment>
<comment type="subcellular location">
    <subcellularLocation>
        <location evidence="1">Mitochondrion inner membrane</location>
        <topology evidence="1">Multi-pass membrane protein</topology>
    </subcellularLocation>
</comment>